<protein>
    <submittedName>
        <fullName evidence="3">Uncharacterized protein</fullName>
    </submittedName>
</protein>
<dbReference type="AlphaFoldDB" id="A0AAF3J558"/>
<accession>A0AAF3J558</accession>
<feature type="region of interest" description="Disordered" evidence="1">
    <location>
        <begin position="1"/>
        <end position="20"/>
    </location>
</feature>
<feature type="compositionally biased region" description="Polar residues" evidence="1">
    <location>
        <begin position="1"/>
        <end position="13"/>
    </location>
</feature>
<dbReference type="Proteomes" id="UP000887575">
    <property type="component" value="Unassembled WGS sequence"/>
</dbReference>
<organism evidence="2 3">
    <name type="scientific">Mesorhabditis belari</name>
    <dbReference type="NCBI Taxonomy" id="2138241"/>
    <lineage>
        <taxon>Eukaryota</taxon>
        <taxon>Metazoa</taxon>
        <taxon>Ecdysozoa</taxon>
        <taxon>Nematoda</taxon>
        <taxon>Chromadorea</taxon>
        <taxon>Rhabditida</taxon>
        <taxon>Rhabditina</taxon>
        <taxon>Rhabditomorpha</taxon>
        <taxon>Rhabditoidea</taxon>
        <taxon>Rhabditidae</taxon>
        <taxon>Mesorhabditinae</taxon>
        <taxon>Mesorhabditis</taxon>
    </lineage>
</organism>
<proteinExistence type="predicted"/>
<dbReference type="WBParaSite" id="MBELARI_LOCUS16847">
    <property type="protein sequence ID" value="MBELARI_LOCUS16847"/>
    <property type="gene ID" value="MBELARI_LOCUS16847"/>
</dbReference>
<evidence type="ECO:0000313" key="2">
    <source>
        <dbReference type="Proteomes" id="UP000887575"/>
    </source>
</evidence>
<sequence>MIQAATQVSNPAPTTDLGDEECMKATSTDAPWRYTCTFSHLSNLDTHHLKEHIAVAHLSGYGSDFYTCTFGHFDSLDTHHFKEHIAVTHLMRVKYRYLQFSLGILTGEAMIHHRPECPEKCIELP</sequence>
<name>A0AAF3J558_9BILA</name>
<evidence type="ECO:0000256" key="1">
    <source>
        <dbReference type="SAM" id="MobiDB-lite"/>
    </source>
</evidence>
<keyword evidence="2" id="KW-1185">Reference proteome</keyword>
<reference evidence="3" key="1">
    <citation type="submission" date="2024-02" db="UniProtKB">
        <authorList>
            <consortium name="WormBaseParasite"/>
        </authorList>
    </citation>
    <scope>IDENTIFICATION</scope>
</reference>
<evidence type="ECO:0000313" key="3">
    <source>
        <dbReference type="WBParaSite" id="MBELARI_LOCUS16847"/>
    </source>
</evidence>